<evidence type="ECO:0000256" key="3">
    <source>
        <dbReference type="ARBA" id="ARBA00022989"/>
    </source>
</evidence>
<organism evidence="5 6">
    <name type="scientific">Amycolatopsis vastitatis</name>
    <dbReference type="NCBI Taxonomy" id="1905142"/>
    <lineage>
        <taxon>Bacteria</taxon>
        <taxon>Bacillati</taxon>
        <taxon>Actinomycetota</taxon>
        <taxon>Actinomycetes</taxon>
        <taxon>Pseudonocardiales</taxon>
        <taxon>Pseudonocardiaceae</taxon>
        <taxon>Amycolatopsis</taxon>
    </lineage>
</organism>
<name>A0A229SVU2_9PSEU</name>
<dbReference type="EMBL" id="NMUL01000038">
    <property type="protein sequence ID" value="OXM63076.1"/>
    <property type="molecule type" value="Genomic_DNA"/>
</dbReference>
<dbReference type="InterPro" id="IPR044878">
    <property type="entry name" value="UbiA_sf"/>
</dbReference>
<evidence type="ECO:0000256" key="1">
    <source>
        <dbReference type="ARBA" id="ARBA00004141"/>
    </source>
</evidence>
<dbReference type="OrthoDB" id="2908954at2"/>
<gene>
    <name evidence="5" type="ORF">CF165_32455</name>
</gene>
<protein>
    <submittedName>
        <fullName evidence="5">4-hydroxybenzoate polyprenyltransferase</fullName>
    </submittedName>
</protein>
<comment type="subcellular location">
    <subcellularLocation>
        <location evidence="1">Membrane</location>
        <topology evidence="1">Multi-pass membrane protein</topology>
    </subcellularLocation>
</comment>
<keyword evidence="2" id="KW-0812">Transmembrane</keyword>
<evidence type="ECO:0000313" key="5">
    <source>
        <dbReference type="EMBL" id="OXM63076.1"/>
    </source>
</evidence>
<sequence length="279" mass="27884">MGAPVKALVELVRAPAALTVPGDAVAGAAASGWPFGRRTLALTGASVCIYWAGMALNDYADRHLDAIERPERPIPSGRVKPATALGVATGLTAGGLGIAAAAGGRRALRVALPLAATVWAYDFVLKETVFGPAAMAAARTLDVLLGAGGARAAVPAALTVGAHTYAVTQLSRSEVDGAKPALPAATLAATAGVRVAAGRVGPLASALLGTYALTTGRAQYDAVRDPAAPKIRRAVGAGIHGMIPLQAGLIARTGAWRSALAVAAAFPIARALSRKVSPT</sequence>
<dbReference type="GO" id="GO:0016020">
    <property type="term" value="C:membrane"/>
    <property type="evidence" value="ECO:0007669"/>
    <property type="project" value="UniProtKB-SubCell"/>
</dbReference>
<dbReference type="GO" id="GO:0016765">
    <property type="term" value="F:transferase activity, transferring alkyl or aryl (other than methyl) groups"/>
    <property type="evidence" value="ECO:0007669"/>
    <property type="project" value="InterPro"/>
</dbReference>
<keyword evidence="6" id="KW-1185">Reference proteome</keyword>
<evidence type="ECO:0000256" key="2">
    <source>
        <dbReference type="ARBA" id="ARBA00022692"/>
    </source>
</evidence>
<dbReference type="NCBIfam" id="NF045897">
    <property type="entry name" value="SCO3242_trans"/>
    <property type="match status" value="1"/>
</dbReference>
<comment type="caution">
    <text evidence="5">The sequence shown here is derived from an EMBL/GenBank/DDBJ whole genome shotgun (WGS) entry which is preliminary data.</text>
</comment>
<dbReference type="PANTHER" id="PTHR42723">
    <property type="entry name" value="CHLOROPHYLL SYNTHASE"/>
    <property type="match status" value="1"/>
</dbReference>
<dbReference type="Pfam" id="PF01040">
    <property type="entry name" value="UbiA"/>
    <property type="match status" value="1"/>
</dbReference>
<keyword evidence="3" id="KW-1133">Transmembrane helix</keyword>
<keyword evidence="5" id="KW-0808">Transferase</keyword>
<dbReference type="InterPro" id="IPR050475">
    <property type="entry name" value="Prenyltransferase_related"/>
</dbReference>
<dbReference type="CDD" id="cd13964">
    <property type="entry name" value="PT_UbiA_1"/>
    <property type="match status" value="1"/>
</dbReference>
<reference evidence="6" key="1">
    <citation type="submission" date="2017-07" db="EMBL/GenBank/DDBJ databases">
        <title>Comparative genome mining reveals phylogenetic distribution patterns of secondary metabolites in Amycolatopsis.</title>
        <authorList>
            <person name="Adamek M."/>
            <person name="Alanjary M."/>
            <person name="Sales-Ortells H."/>
            <person name="Goodfellow M."/>
            <person name="Bull A.T."/>
            <person name="Kalinowski J."/>
            <person name="Ziemert N."/>
        </authorList>
    </citation>
    <scope>NUCLEOTIDE SEQUENCE [LARGE SCALE GENOMIC DNA]</scope>
    <source>
        <strain evidence="6">H5</strain>
    </source>
</reference>
<proteinExistence type="predicted"/>
<keyword evidence="4" id="KW-0472">Membrane</keyword>
<dbReference type="Proteomes" id="UP000215199">
    <property type="component" value="Unassembled WGS sequence"/>
</dbReference>
<dbReference type="Gene3D" id="1.10.357.140">
    <property type="entry name" value="UbiA prenyltransferase"/>
    <property type="match status" value="1"/>
</dbReference>
<dbReference type="AlphaFoldDB" id="A0A229SVU2"/>
<evidence type="ECO:0000313" key="6">
    <source>
        <dbReference type="Proteomes" id="UP000215199"/>
    </source>
</evidence>
<accession>A0A229SVU2</accession>
<evidence type="ECO:0000256" key="4">
    <source>
        <dbReference type="ARBA" id="ARBA00023136"/>
    </source>
</evidence>
<dbReference type="PANTHER" id="PTHR42723:SF1">
    <property type="entry name" value="CHLOROPHYLL SYNTHASE, CHLOROPLASTIC"/>
    <property type="match status" value="1"/>
</dbReference>
<dbReference type="InterPro" id="IPR000537">
    <property type="entry name" value="UbiA_prenyltransferase"/>
</dbReference>